<dbReference type="PANTHER" id="PTHR35079">
    <property type="entry name" value="LUNG ADENOMA SUSCEPTIBILITY PROTEIN 2"/>
    <property type="match status" value="1"/>
</dbReference>
<evidence type="ECO:0008006" key="4">
    <source>
        <dbReference type="Google" id="ProtNLM"/>
    </source>
</evidence>
<proteinExistence type="predicted"/>
<dbReference type="EMBL" id="JAROKS010000005">
    <property type="protein sequence ID" value="KAK1803726.1"/>
    <property type="molecule type" value="Genomic_DNA"/>
</dbReference>
<organism evidence="2 3">
    <name type="scientific">Electrophorus voltai</name>
    <dbReference type="NCBI Taxonomy" id="2609070"/>
    <lineage>
        <taxon>Eukaryota</taxon>
        <taxon>Metazoa</taxon>
        <taxon>Chordata</taxon>
        <taxon>Craniata</taxon>
        <taxon>Vertebrata</taxon>
        <taxon>Euteleostomi</taxon>
        <taxon>Actinopterygii</taxon>
        <taxon>Neopterygii</taxon>
        <taxon>Teleostei</taxon>
        <taxon>Ostariophysi</taxon>
        <taxon>Gymnotiformes</taxon>
        <taxon>Gymnotoidei</taxon>
        <taxon>Gymnotidae</taxon>
        <taxon>Electrophorus</taxon>
    </lineage>
</organism>
<gene>
    <name evidence="2" type="ORF">P4O66_021138</name>
</gene>
<feature type="compositionally biased region" description="Polar residues" evidence="1">
    <location>
        <begin position="466"/>
        <end position="475"/>
    </location>
</feature>
<feature type="compositionally biased region" description="Low complexity" evidence="1">
    <location>
        <begin position="420"/>
        <end position="429"/>
    </location>
</feature>
<dbReference type="Proteomes" id="UP001239994">
    <property type="component" value="Unassembled WGS sequence"/>
</dbReference>
<reference evidence="2" key="1">
    <citation type="submission" date="2023-03" db="EMBL/GenBank/DDBJ databases">
        <title>Electrophorus voltai genome.</title>
        <authorList>
            <person name="Bian C."/>
        </authorList>
    </citation>
    <scope>NUCLEOTIDE SEQUENCE</scope>
    <source>
        <strain evidence="2">CB-2022</strain>
        <tissue evidence="2">Muscle</tissue>
    </source>
</reference>
<evidence type="ECO:0000313" key="2">
    <source>
        <dbReference type="EMBL" id="KAK1803726.1"/>
    </source>
</evidence>
<dbReference type="PANTHER" id="PTHR35079:SF1">
    <property type="entry name" value="LUNG ADENOMA SUSCEPTIBILITY PROTEIN 2"/>
    <property type="match status" value="1"/>
</dbReference>
<keyword evidence="3" id="KW-1185">Reference proteome</keyword>
<sequence>IHYSDNGDLCSSALIMISGDLTSGVSLLSPESTVTSLLASSGRLRSSLHPEPACTIKYKNRRYDSATQALDAYIADFQQSLHASATSVGELELPKEPSTPDLLHVGYRNRDVLKDSLSDRELNLLHFRTSDHHSVTTDDLLLLPCDGSLPVTCTSAALSRSGGHLRGCSVSSSFWSRSRPSGVVKGSLHCCPATLRSPCRARALGRERPLCVDDLLTSQHGPPLLTTPLTTKMDPPASRACRHLPRWITSHKSEMDFSGVTSIPDLRYPAWLSECHIPTEAQAGTPSASSWVSELERNTNDGQWETKGSEQATLRELRLQFAETLVAAENGGVSDESREPFRGDRIGFLIQRAEQVLNSPSLGLRSSTKEQQDSSGTEELLNTERSWDNPPVTFKSPVPVGGAEEHLTTEELPEDTIEKSTGSWSSGYSSRKHPGPVEALKQMLFTLQAVEQRETQQEDTRDNSRMEQTAPSSLTRAERRQTQEVPQAGSEYESALGGQSLKRALHHLGRLKSLVDEMSERKSVELQQDI</sequence>
<dbReference type="InterPro" id="IPR052679">
    <property type="entry name" value="Cell_Prolif_Regulator"/>
</dbReference>
<evidence type="ECO:0000313" key="3">
    <source>
        <dbReference type="Proteomes" id="UP001239994"/>
    </source>
</evidence>
<accession>A0AAD8ZSA9</accession>
<feature type="non-terminal residue" evidence="2">
    <location>
        <position position="1"/>
    </location>
</feature>
<feature type="region of interest" description="Disordered" evidence="1">
    <location>
        <begin position="452"/>
        <end position="498"/>
    </location>
</feature>
<comment type="caution">
    <text evidence="2">The sequence shown here is derived from an EMBL/GenBank/DDBJ whole genome shotgun (WGS) entry which is preliminary data.</text>
</comment>
<feature type="region of interest" description="Disordered" evidence="1">
    <location>
        <begin position="360"/>
        <end position="435"/>
    </location>
</feature>
<evidence type="ECO:0000256" key="1">
    <source>
        <dbReference type="SAM" id="MobiDB-lite"/>
    </source>
</evidence>
<name>A0AAD8ZSA9_9TELE</name>
<protein>
    <recommendedName>
        <fullName evidence="4">Lung adenoma susceptibility protein 2</fullName>
    </recommendedName>
</protein>
<dbReference type="AlphaFoldDB" id="A0AAD8ZSA9"/>
<feature type="compositionally biased region" description="Basic and acidic residues" evidence="1">
    <location>
        <begin position="452"/>
        <end position="465"/>
    </location>
</feature>